<gene>
    <name evidence="1" type="ORF">ENO04_05985</name>
</gene>
<evidence type="ECO:0000313" key="1">
    <source>
        <dbReference type="EMBL" id="HDS11141.1"/>
    </source>
</evidence>
<dbReference type="AlphaFoldDB" id="A0A7C1EAI6"/>
<dbReference type="EMBL" id="DSDY01000179">
    <property type="protein sequence ID" value="HDS11141.1"/>
    <property type="molecule type" value="Genomic_DNA"/>
</dbReference>
<organism evidence="1">
    <name type="scientific">Fervidicoccus fontis</name>
    <dbReference type="NCBI Taxonomy" id="683846"/>
    <lineage>
        <taxon>Archaea</taxon>
        <taxon>Thermoproteota</taxon>
        <taxon>Thermoprotei</taxon>
        <taxon>Fervidicoccales</taxon>
        <taxon>Fervidicoccaceae</taxon>
        <taxon>Fervidicoccus</taxon>
    </lineage>
</organism>
<comment type="caution">
    <text evidence="1">The sequence shown here is derived from an EMBL/GenBank/DDBJ whole genome shotgun (WGS) entry which is preliminary data.</text>
</comment>
<protein>
    <submittedName>
        <fullName evidence="1">Uncharacterized protein</fullName>
    </submittedName>
</protein>
<reference evidence="1" key="1">
    <citation type="journal article" date="2020" name="mSystems">
        <title>Genome- and Community-Level Interaction Insights into Carbon Utilization and Element Cycling Functions of Hydrothermarchaeota in Hydrothermal Sediment.</title>
        <authorList>
            <person name="Zhou Z."/>
            <person name="Liu Y."/>
            <person name="Xu W."/>
            <person name="Pan J."/>
            <person name="Luo Z.H."/>
            <person name="Li M."/>
        </authorList>
    </citation>
    <scope>NUCLEOTIDE SEQUENCE [LARGE SCALE GENOMIC DNA]</scope>
    <source>
        <strain evidence="1">SpSt-123</strain>
    </source>
</reference>
<name>A0A7C1EAI6_9CREN</name>
<sequence>MKAWKNKLLDELVESVWKTANKHGFNVIKLSTPSNPEDRSIDMFLLREDKKTIHLKIAVDSRDIDYYEQKDLF</sequence>
<proteinExistence type="predicted"/>
<accession>A0A7C1EAI6</accession>